<proteinExistence type="inferred from homology"/>
<dbReference type="SMART" id="SM00283">
    <property type="entry name" value="MA"/>
    <property type="match status" value="1"/>
</dbReference>
<keyword evidence="10" id="KW-1185">Reference proteome</keyword>
<feature type="coiled-coil region" evidence="4">
    <location>
        <begin position="792"/>
        <end position="823"/>
    </location>
</feature>
<feature type="compositionally biased region" description="Acidic residues" evidence="5">
    <location>
        <begin position="434"/>
        <end position="443"/>
    </location>
</feature>
<keyword evidence="1 3" id="KW-0807">Transducer</keyword>
<feature type="domain" description="Methyl-accepting transducer" evidence="7">
    <location>
        <begin position="867"/>
        <end position="1103"/>
    </location>
</feature>
<evidence type="ECO:0000313" key="9">
    <source>
        <dbReference type="EMBL" id="MBE9145138.1"/>
    </source>
</evidence>
<dbReference type="Gene3D" id="6.10.340.10">
    <property type="match status" value="1"/>
</dbReference>
<comment type="caution">
    <text evidence="9">The sequence shown here is derived from an EMBL/GenBank/DDBJ whole genome shotgun (WGS) entry which is preliminary data.</text>
</comment>
<dbReference type="CDD" id="cd06225">
    <property type="entry name" value="HAMP"/>
    <property type="match status" value="1"/>
</dbReference>
<keyword evidence="4" id="KW-0175">Coiled coil</keyword>
<dbReference type="PROSITE" id="PS50111">
    <property type="entry name" value="CHEMOTAXIS_TRANSDUC_2"/>
    <property type="match status" value="1"/>
</dbReference>
<name>A0ABR9UFB7_9CYAN</name>
<feature type="domain" description="HAMP" evidence="8">
    <location>
        <begin position="811"/>
        <end position="862"/>
    </location>
</feature>
<dbReference type="InterPro" id="IPR011990">
    <property type="entry name" value="TPR-like_helical_dom_sf"/>
</dbReference>
<keyword evidence="6" id="KW-0812">Transmembrane</keyword>
<evidence type="ECO:0000256" key="6">
    <source>
        <dbReference type="SAM" id="Phobius"/>
    </source>
</evidence>
<dbReference type="CDD" id="cd11386">
    <property type="entry name" value="MCP_signal"/>
    <property type="match status" value="1"/>
</dbReference>
<evidence type="ECO:0000256" key="1">
    <source>
        <dbReference type="ARBA" id="ARBA00023224"/>
    </source>
</evidence>
<feature type="transmembrane region" description="Helical" evidence="6">
    <location>
        <begin position="680"/>
        <end position="701"/>
    </location>
</feature>
<feature type="compositionally biased region" description="Polar residues" evidence="5">
    <location>
        <begin position="418"/>
        <end position="429"/>
    </location>
</feature>
<reference evidence="9 10" key="1">
    <citation type="submission" date="2020-10" db="EMBL/GenBank/DDBJ databases">
        <authorList>
            <person name="Castelo-Branco R."/>
            <person name="Eusebio N."/>
            <person name="Adriana R."/>
            <person name="Vieira A."/>
            <person name="Brugerolle De Fraissinette N."/>
            <person name="Rezende De Castro R."/>
            <person name="Schneider M.P."/>
            <person name="Vasconcelos V."/>
            <person name="Leao P.N."/>
        </authorList>
    </citation>
    <scope>NUCLEOTIDE SEQUENCE [LARGE SCALE GENOMIC DNA]</scope>
    <source>
        <strain evidence="9 10">LEGE 06226</strain>
    </source>
</reference>
<feature type="region of interest" description="Disordered" evidence="5">
    <location>
        <begin position="409"/>
        <end position="465"/>
    </location>
</feature>
<dbReference type="SMART" id="SM00304">
    <property type="entry name" value="HAMP"/>
    <property type="match status" value="2"/>
</dbReference>
<dbReference type="EMBL" id="JADEWU010000048">
    <property type="protein sequence ID" value="MBE9145138.1"/>
    <property type="molecule type" value="Genomic_DNA"/>
</dbReference>
<evidence type="ECO:0000256" key="4">
    <source>
        <dbReference type="SAM" id="Coils"/>
    </source>
</evidence>
<protein>
    <submittedName>
        <fullName evidence="9">Methyl-accepting chemotaxis protein</fullName>
    </submittedName>
</protein>
<dbReference type="Pfam" id="PF00015">
    <property type="entry name" value="MCPsignal"/>
    <property type="match status" value="1"/>
</dbReference>
<accession>A0ABR9UFB7</accession>
<dbReference type="PANTHER" id="PTHR32089">
    <property type="entry name" value="METHYL-ACCEPTING CHEMOTAXIS PROTEIN MCPB"/>
    <property type="match status" value="1"/>
</dbReference>
<evidence type="ECO:0000256" key="3">
    <source>
        <dbReference type="PROSITE-ProRule" id="PRU00284"/>
    </source>
</evidence>
<dbReference type="Proteomes" id="UP000640725">
    <property type="component" value="Unassembled WGS sequence"/>
</dbReference>
<dbReference type="Gene3D" id="1.25.40.10">
    <property type="entry name" value="Tetratricopeptide repeat domain"/>
    <property type="match status" value="1"/>
</dbReference>
<evidence type="ECO:0000313" key="10">
    <source>
        <dbReference type="Proteomes" id="UP000640725"/>
    </source>
</evidence>
<organism evidence="9 10">
    <name type="scientific">Planktothrix mougeotii LEGE 06226</name>
    <dbReference type="NCBI Taxonomy" id="1828728"/>
    <lineage>
        <taxon>Bacteria</taxon>
        <taxon>Bacillati</taxon>
        <taxon>Cyanobacteriota</taxon>
        <taxon>Cyanophyceae</taxon>
        <taxon>Oscillatoriophycideae</taxon>
        <taxon>Oscillatoriales</taxon>
        <taxon>Microcoleaceae</taxon>
        <taxon>Planktothrix</taxon>
    </lineage>
</organism>
<dbReference type="RefSeq" id="WP_193870610.1">
    <property type="nucleotide sequence ID" value="NZ_JADEWU010000048.1"/>
</dbReference>
<dbReference type="Pfam" id="PF00672">
    <property type="entry name" value="HAMP"/>
    <property type="match status" value="1"/>
</dbReference>
<evidence type="ECO:0000259" key="7">
    <source>
        <dbReference type="PROSITE" id="PS50111"/>
    </source>
</evidence>
<evidence type="ECO:0000256" key="5">
    <source>
        <dbReference type="SAM" id="MobiDB-lite"/>
    </source>
</evidence>
<evidence type="ECO:0000259" key="8">
    <source>
        <dbReference type="PROSITE" id="PS50885"/>
    </source>
</evidence>
<evidence type="ECO:0000256" key="2">
    <source>
        <dbReference type="ARBA" id="ARBA00029447"/>
    </source>
</evidence>
<gene>
    <name evidence="9" type="ORF">IQ236_18220</name>
</gene>
<keyword evidence="6" id="KW-1133">Transmembrane helix</keyword>
<keyword evidence="6" id="KW-0472">Membrane</keyword>
<feature type="compositionally biased region" description="Acidic residues" evidence="5">
    <location>
        <begin position="348"/>
        <end position="372"/>
    </location>
</feature>
<dbReference type="InterPro" id="IPR003660">
    <property type="entry name" value="HAMP_dom"/>
</dbReference>
<sequence length="1145" mass="124839">MATSTDFLQEYQQTEEAYCQGNYEEAAALVYQLVEDYPEDPSARLLCGHIYGYGLQQYDVARDQYMAVLNLTSDAELLEQAHQALADTDQYELAEPSGELNENPDSQAVFNALLDEEIDSTEVDLTQDLHWAAEETNGFANGTSSMNLLNDLESLPDDSHQQGNGNLINGSNPEIDLKDFSGTEDHFDFQGLEDSELNLSIPDLDDAIDERGLEHLGDNQDYLHSNGSQSPLSFTANNPFALEDDLEEGTEILNPLDEQGSLTQFEDDPFTLEEEDESVPRTPLATDEVSVSDLEQLTGDLFSSEDDQFHLLDSSNPSTEDDLHSLNSQETLDESEMDYLHQPTQFLDLDDLEDEGEFGGTGGDEEDEELMETPDSKPQTPFPSSPAATPMSFEEELDDIFAPLEEIDSSGEFVNPDPVSSNGMMSGGSTPLFEPEEEEEFDPDLSGFTFPVEPFVDDADDSVPLPPDPSNMTANFNVLDTEESNEEETLLTNNRMNQSYFSNTRGEATPSSAYGALDRAEEEDDIVFDATDIPDSFDLEPVNEDTFGDSFDITPEMTDLNGRSSNGKAPQTVENDFLDSFEEFDDVADFDMAAGGDNDLYVDSDFGNLDSKFPSATYNNSTLDSDSSSIGDDEIFNSAYTASAVTTLSPDLGDVMDTVVASDQGPFSFLENASLNRKPFYTALGTGLVTLIFVATATNVATRTAALDNKRELVDYLRVTGWFMTTVAGATSFITAWGLGRITAQQITKATDDLQAQFDAISKGNLDARATIFAEDEFGRMSAKFNHAAQFIQNITREAQRKAKEQEDARDDLHRQVIRLLDDVEGAARGDLTVTAEVTANVLGAVADSFNLTIQNLREIVVQVKQAARQVSKGATDSATFAKDVAGDAFRQAEELAATLNSVQVLTDAIQRVAESAREAEEVARSAAAVATKGGEAVQMTVAGILKIRETVAETSREVKRLGESSQEISKIVAIISQIASRTNLLALNASIEAARAGEAGKGFAIVADEVRQLADKSAKSLKDIEQIVMQIQSQTNTVMMAMSQGHQQVIEGTRLAEQAKRALDDIIQVTNRIDVLVRSITADTVEQNETARAVAQVMRAVEHSAQETSQEAQGVSSALTKLVGVARDLLTSVERFRVDASEKS</sequence>
<dbReference type="Gene3D" id="1.10.287.950">
    <property type="entry name" value="Methyl-accepting chemotaxis protein"/>
    <property type="match status" value="1"/>
</dbReference>
<feature type="transmembrane region" description="Helical" evidence="6">
    <location>
        <begin position="722"/>
        <end position="740"/>
    </location>
</feature>
<feature type="domain" description="HAMP" evidence="8">
    <location>
        <begin position="745"/>
        <end position="797"/>
    </location>
</feature>
<dbReference type="InterPro" id="IPR004089">
    <property type="entry name" value="MCPsignal_dom"/>
</dbReference>
<comment type="similarity">
    <text evidence="2">Belongs to the methyl-accepting chemotaxis (MCP) protein family.</text>
</comment>
<dbReference type="SUPFAM" id="SSF58104">
    <property type="entry name" value="Methyl-accepting chemotaxis protein (MCP) signaling domain"/>
    <property type="match status" value="1"/>
</dbReference>
<feature type="region of interest" description="Disordered" evidence="5">
    <location>
        <begin position="271"/>
        <end position="390"/>
    </location>
</feature>
<dbReference type="PROSITE" id="PS50885">
    <property type="entry name" value="HAMP"/>
    <property type="match status" value="2"/>
</dbReference>
<dbReference type="PANTHER" id="PTHR32089:SF114">
    <property type="entry name" value="METHYL-ACCEPTING CHEMOTAXIS PROTEIN MCPB"/>
    <property type="match status" value="1"/>
</dbReference>